<sequence length="425" mass="43921">MPSAPHPRPHSPSAPRPRAHSRRTFLTLAAGALTAAAATAAPATAANRRTTASATGGTLFLIGGALADTNTQVYGRIVAAAGGSGARFGVLTTGSHPDDAAANGAFYADLLKRHGAGSAEWLPIDAGRPGAAEDAALAAKASGMTGFFLGGGDQYRYATVLKRSDGGDTAVLAAVRARLAAGGVVAGTSAGAQIQAGADMITGGESYEALRDGSSPGWFEDATRLGYLAGGGFGFFSHGLVDTHFAARGRQGRSLRLASDTGHSRFFGIDENTALEVAGVGTGQESLTVLGERAVFVFDLRTAAPRTDNGEWGISAVKYGQLTAGDRYNPYTWGITPASGRAPLVPRDRYARRATDDVFASYVFTDNAGDLALSGRSTRMTDYTYETGPEFAVELRKPSAGYAAWTADGRRPSTLQGMLVDVYAP</sequence>
<protein>
    <submittedName>
        <fullName evidence="3">Cyanophycinase</fullName>
    </submittedName>
</protein>
<reference evidence="3 4" key="1">
    <citation type="submission" date="2020-08" db="EMBL/GenBank/DDBJ databases">
        <title>Genemic of Streptomyces polyaspartic.</title>
        <authorList>
            <person name="Liu W."/>
        </authorList>
    </citation>
    <scope>NUCLEOTIDE SEQUENCE [LARGE SCALE GENOMIC DNA]</scope>
    <source>
        <strain evidence="3 4">TRM66268-LWL</strain>
    </source>
</reference>
<dbReference type="SUPFAM" id="SSF52317">
    <property type="entry name" value="Class I glutamine amidotransferase-like"/>
    <property type="match status" value="1"/>
</dbReference>
<gene>
    <name evidence="3" type="ORF">H9Y04_38240</name>
</gene>
<feature type="chain" id="PRO_5047484744" evidence="2">
    <location>
        <begin position="46"/>
        <end position="425"/>
    </location>
</feature>
<dbReference type="PANTHER" id="PTHR36175:SF1">
    <property type="entry name" value="CYANOPHYCINASE"/>
    <property type="match status" value="1"/>
</dbReference>
<dbReference type="PANTHER" id="PTHR36175">
    <property type="entry name" value="CYANOPHYCINASE"/>
    <property type="match status" value="1"/>
</dbReference>
<dbReference type="InterPro" id="IPR006311">
    <property type="entry name" value="TAT_signal"/>
</dbReference>
<organism evidence="3 4">
    <name type="scientific">Streptomyces polyasparticus</name>
    <dbReference type="NCBI Taxonomy" id="2767826"/>
    <lineage>
        <taxon>Bacteria</taxon>
        <taxon>Bacillati</taxon>
        <taxon>Actinomycetota</taxon>
        <taxon>Actinomycetes</taxon>
        <taxon>Kitasatosporales</taxon>
        <taxon>Streptomycetaceae</taxon>
        <taxon>Streptomyces</taxon>
    </lineage>
</organism>
<evidence type="ECO:0000313" key="4">
    <source>
        <dbReference type="Proteomes" id="UP000642284"/>
    </source>
</evidence>
<dbReference type="Gene3D" id="3.40.50.880">
    <property type="match status" value="1"/>
</dbReference>
<dbReference type="Proteomes" id="UP000642284">
    <property type="component" value="Unassembled WGS sequence"/>
</dbReference>
<dbReference type="RefSeq" id="WP_187818804.1">
    <property type="nucleotide sequence ID" value="NZ_JACTVJ010000025.1"/>
</dbReference>
<dbReference type="PROSITE" id="PS51318">
    <property type="entry name" value="TAT"/>
    <property type="match status" value="1"/>
</dbReference>
<evidence type="ECO:0000313" key="3">
    <source>
        <dbReference type="EMBL" id="MBC9718380.1"/>
    </source>
</evidence>
<dbReference type="InterPro" id="IPR029062">
    <property type="entry name" value="Class_I_gatase-like"/>
</dbReference>
<feature type="region of interest" description="Disordered" evidence="1">
    <location>
        <begin position="1"/>
        <end position="20"/>
    </location>
</feature>
<feature type="signal peptide" evidence="2">
    <location>
        <begin position="1"/>
        <end position="45"/>
    </location>
</feature>
<keyword evidence="4" id="KW-1185">Reference proteome</keyword>
<name>A0ABR7SSA5_9ACTN</name>
<keyword evidence="2" id="KW-0732">Signal</keyword>
<accession>A0ABR7SSA5</accession>
<comment type="caution">
    <text evidence="3">The sequence shown here is derived from an EMBL/GenBank/DDBJ whole genome shotgun (WGS) entry which is preliminary data.</text>
</comment>
<dbReference type="CDD" id="cd03145">
    <property type="entry name" value="GAT1_cyanophycinase"/>
    <property type="match status" value="1"/>
</dbReference>
<evidence type="ECO:0000256" key="1">
    <source>
        <dbReference type="SAM" id="MobiDB-lite"/>
    </source>
</evidence>
<evidence type="ECO:0000256" key="2">
    <source>
        <dbReference type="SAM" id="SignalP"/>
    </source>
</evidence>
<dbReference type="EMBL" id="JACTVJ010000025">
    <property type="protein sequence ID" value="MBC9718380.1"/>
    <property type="molecule type" value="Genomic_DNA"/>
</dbReference>
<feature type="compositionally biased region" description="Pro residues" evidence="1">
    <location>
        <begin position="1"/>
        <end position="15"/>
    </location>
</feature>
<proteinExistence type="predicted"/>